<dbReference type="Proteomes" id="UP000199600">
    <property type="component" value="Unassembled WGS sequence"/>
</dbReference>
<feature type="transmembrane region" description="Helical" evidence="6">
    <location>
        <begin position="139"/>
        <end position="157"/>
    </location>
</feature>
<evidence type="ECO:0000256" key="1">
    <source>
        <dbReference type="ARBA" id="ARBA00004651"/>
    </source>
</evidence>
<evidence type="ECO:0000256" key="4">
    <source>
        <dbReference type="ARBA" id="ARBA00022989"/>
    </source>
</evidence>
<keyword evidence="8" id="KW-1185">Reference proteome</keyword>
<gene>
    <name evidence="7" type="ORF">PROAA_950014</name>
</gene>
<keyword evidence="4 6" id="KW-1133">Transmembrane helix</keyword>
<dbReference type="PANTHER" id="PTHR39087">
    <property type="entry name" value="UPF0104 MEMBRANE PROTEIN MJ1595"/>
    <property type="match status" value="1"/>
</dbReference>
<name>A0A1A8Y259_9RHOO</name>
<evidence type="ECO:0000313" key="7">
    <source>
        <dbReference type="EMBL" id="SBT11224.1"/>
    </source>
</evidence>
<keyword evidence="5 6" id="KW-0472">Membrane</keyword>
<evidence type="ECO:0000256" key="5">
    <source>
        <dbReference type="ARBA" id="ARBA00023136"/>
    </source>
</evidence>
<reference evidence="7 8" key="1">
    <citation type="submission" date="2016-06" db="EMBL/GenBank/DDBJ databases">
        <authorList>
            <person name="Kjaerup R.B."/>
            <person name="Dalgaard T.S."/>
            <person name="Juul-Madsen H.R."/>
        </authorList>
    </citation>
    <scope>NUCLEOTIDE SEQUENCE [LARGE SCALE GENOMIC DNA]</scope>
    <source>
        <strain evidence="7">2</strain>
    </source>
</reference>
<feature type="transmembrane region" description="Helical" evidence="6">
    <location>
        <begin position="238"/>
        <end position="260"/>
    </location>
</feature>
<dbReference type="EMBL" id="FLQY01000401">
    <property type="protein sequence ID" value="SBT11224.1"/>
    <property type="molecule type" value="Genomic_DNA"/>
</dbReference>
<evidence type="ECO:0008006" key="9">
    <source>
        <dbReference type="Google" id="ProtNLM"/>
    </source>
</evidence>
<proteinExistence type="predicted"/>
<dbReference type="Pfam" id="PF03706">
    <property type="entry name" value="LPG_synthase_TM"/>
    <property type="match status" value="1"/>
</dbReference>
<sequence length="322" mass="35098">MPRADAMTDPSRAQPAEKNWPLRAALWSVVFAAVGYLALSLWVGWRDVLAALVQVGPWVLLGLLALSLSNYLLRFVRWSRYLALLDVSLPWRSHLQIYFSGFALTTSPGKLGEMLRSVLLKPYGVPSASSLAAFFAERASDLLSIIVLAAIGLWVYIPARPVVGLALLAVCLVLVLAQWTAGIAAVDRWAMPRPQKWAKLLVRLCEIVLHFRRCFSLPAMIMGLVIGILAWFAEGFGFWWLLAEIGYPLPLTTAVFIYAFAMLVGALSFLPGGLGSSEAVMFGLLVLNGVPEVAAVTATLICRLATLWFAVALGAACLARQR</sequence>
<feature type="transmembrane region" description="Helical" evidence="6">
    <location>
        <begin position="55"/>
        <end position="73"/>
    </location>
</feature>
<dbReference type="NCBIfam" id="TIGR00374">
    <property type="entry name" value="flippase-like domain"/>
    <property type="match status" value="1"/>
</dbReference>
<keyword evidence="2" id="KW-1003">Cell membrane</keyword>
<accession>A0A1A8Y259</accession>
<dbReference type="GO" id="GO:0005886">
    <property type="term" value="C:plasma membrane"/>
    <property type="evidence" value="ECO:0007669"/>
    <property type="project" value="UniProtKB-SubCell"/>
</dbReference>
<feature type="transmembrane region" description="Helical" evidence="6">
    <location>
        <begin position="20"/>
        <end position="43"/>
    </location>
</feature>
<dbReference type="PANTHER" id="PTHR39087:SF2">
    <property type="entry name" value="UPF0104 MEMBRANE PROTEIN MJ1595"/>
    <property type="match status" value="1"/>
</dbReference>
<evidence type="ECO:0000256" key="3">
    <source>
        <dbReference type="ARBA" id="ARBA00022692"/>
    </source>
</evidence>
<evidence type="ECO:0000256" key="2">
    <source>
        <dbReference type="ARBA" id="ARBA00022475"/>
    </source>
</evidence>
<evidence type="ECO:0000313" key="8">
    <source>
        <dbReference type="Proteomes" id="UP000199600"/>
    </source>
</evidence>
<feature type="transmembrane region" description="Helical" evidence="6">
    <location>
        <begin position="163"/>
        <end position="186"/>
    </location>
</feature>
<evidence type="ECO:0000256" key="6">
    <source>
        <dbReference type="SAM" id="Phobius"/>
    </source>
</evidence>
<feature type="transmembrane region" description="Helical" evidence="6">
    <location>
        <begin position="293"/>
        <end position="319"/>
    </location>
</feature>
<keyword evidence="3 6" id="KW-0812">Transmembrane</keyword>
<protein>
    <recommendedName>
        <fullName evidence="9">Integral membrane protein</fullName>
    </recommendedName>
</protein>
<comment type="subcellular location">
    <subcellularLocation>
        <location evidence="1">Cell membrane</location>
        <topology evidence="1">Multi-pass membrane protein</topology>
    </subcellularLocation>
</comment>
<dbReference type="InterPro" id="IPR022791">
    <property type="entry name" value="L-PG_synthase/AglD"/>
</dbReference>
<dbReference type="AlphaFoldDB" id="A0A1A8Y259"/>
<organism evidence="7 8">
    <name type="scientific">Candidatus Propionivibrio aalborgensis</name>
    <dbReference type="NCBI Taxonomy" id="1860101"/>
    <lineage>
        <taxon>Bacteria</taxon>
        <taxon>Pseudomonadati</taxon>
        <taxon>Pseudomonadota</taxon>
        <taxon>Betaproteobacteria</taxon>
        <taxon>Rhodocyclales</taxon>
        <taxon>Rhodocyclaceae</taxon>
        <taxon>Propionivibrio</taxon>
    </lineage>
</organism>
<feature type="transmembrane region" description="Helical" evidence="6">
    <location>
        <begin position="207"/>
        <end position="232"/>
    </location>
</feature>
<feature type="transmembrane region" description="Helical" evidence="6">
    <location>
        <begin position="267"/>
        <end position="287"/>
    </location>
</feature>